<evidence type="ECO:0000313" key="1">
    <source>
        <dbReference type="EMBL" id="ELA41966.1"/>
    </source>
</evidence>
<dbReference type="AlphaFoldDB" id="L2GM96"/>
<dbReference type="EMBL" id="JH370136">
    <property type="protein sequence ID" value="ELA41966.1"/>
    <property type="molecule type" value="Genomic_DNA"/>
</dbReference>
<proteinExistence type="predicted"/>
<organism evidence="1 2">
    <name type="scientific">Vittaforma corneae (strain ATCC 50505)</name>
    <name type="common">Microsporidian parasite</name>
    <name type="synonym">Nosema corneum</name>
    <dbReference type="NCBI Taxonomy" id="993615"/>
    <lineage>
        <taxon>Eukaryota</taxon>
        <taxon>Fungi</taxon>
        <taxon>Fungi incertae sedis</taxon>
        <taxon>Microsporidia</taxon>
        <taxon>Nosematidae</taxon>
        <taxon>Vittaforma</taxon>
    </lineage>
</organism>
<name>L2GM96_VITCO</name>
<protein>
    <submittedName>
        <fullName evidence="1">Uncharacterized protein</fullName>
    </submittedName>
</protein>
<dbReference type="HOGENOM" id="CLU_1817291_0_0_1"/>
<dbReference type="GeneID" id="19881695"/>
<gene>
    <name evidence="1" type="ORF">VICG_00983</name>
</gene>
<keyword evidence="2" id="KW-1185">Reference proteome</keyword>
<reference evidence="2" key="1">
    <citation type="submission" date="2011-05" db="EMBL/GenBank/DDBJ databases">
        <title>The genome sequence of Vittaforma corneae strain ATCC 50505.</title>
        <authorList>
            <consortium name="The Broad Institute Genome Sequencing Platform"/>
            <person name="Cuomo C."/>
            <person name="Didier E."/>
            <person name="Bowers L."/>
            <person name="Young S.K."/>
            <person name="Zeng Q."/>
            <person name="Gargeya S."/>
            <person name="Fitzgerald M."/>
            <person name="Haas B."/>
            <person name="Abouelleil A."/>
            <person name="Alvarado L."/>
            <person name="Arachchi H.M."/>
            <person name="Berlin A."/>
            <person name="Chapman S.B."/>
            <person name="Gearin G."/>
            <person name="Goldberg J."/>
            <person name="Griggs A."/>
            <person name="Gujja S."/>
            <person name="Hansen M."/>
            <person name="Heiman D."/>
            <person name="Howarth C."/>
            <person name="Larimer J."/>
            <person name="Lui A."/>
            <person name="MacDonald P.J.P."/>
            <person name="McCowen C."/>
            <person name="Montmayeur A."/>
            <person name="Murphy C."/>
            <person name="Neiman D."/>
            <person name="Pearson M."/>
            <person name="Priest M."/>
            <person name="Roberts A."/>
            <person name="Saif S."/>
            <person name="Shea T."/>
            <person name="Sisk P."/>
            <person name="Stolte C."/>
            <person name="Sykes S."/>
            <person name="Wortman J."/>
            <person name="Nusbaum C."/>
            <person name="Birren B."/>
        </authorList>
    </citation>
    <scope>NUCLEOTIDE SEQUENCE [LARGE SCALE GENOMIC DNA]</scope>
    <source>
        <strain evidence="2">ATCC 50505</strain>
    </source>
</reference>
<dbReference type="Proteomes" id="UP000011082">
    <property type="component" value="Unassembled WGS sequence"/>
</dbReference>
<accession>L2GM96</accession>
<dbReference type="RefSeq" id="XP_007604430.1">
    <property type="nucleotide sequence ID" value="XM_007604368.1"/>
</dbReference>
<dbReference type="InParanoid" id="L2GM96"/>
<evidence type="ECO:0000313" key="2">
    <source>
        <dbReference type="Proteomes" id="UP000011082"/>
    </source>
</evidence>
<dbReference type="VEuPathDB" id="MicrosporidiaDB:VICG_00983"/>
<sequence>MKYRSVPCIIAFVPLFCAIEETPQEGLEALVSEFYREYSDIQLLNARRFIQYFNEDTCQKEDGYVDFENKVMPLLSCMDSRFKPTRNITAAAWDVDLSAVQKQFQRLIDTNFFHKDTLAHGSADNPMLKQAGINSRKSGIYA</sequence>